<comment type="caution">
    <text evidence="1">The sequence shown here is derived from an EMBL/GenBank/DDBJ whole genome shotgun (WGS) entry which is preliminary data.</text>
</comment>
<evidence type="ECO:0000313" key="1">
    <source>
        <dbReference type="EMBL" id="MBI2678196.1"/>
    </source>
</evidence>
<reference evidence="1" key="1">
    <citation type="submission" date="2020-07" db="EMBL/GenBank/DDBJ databases">
        <title>Huge and variable diversity of episymbiotic CPR bacteria and DPANN archaea in groundwater ecosystems.</title>
        <authorList>
            <person name="He C.Y."/>
            <person name="Keren R."/>
            <person name="Whittaker M."/>
            <person name="Farag I.F."/>
            <person name="Doudna J."/>
            <person name="Cate J.H.D."/>
            <person name="Banfield J.F."/>
        </authorList>
    </citation>
    <scope>NUCLEOTIDE SEQUENCE</scope>
    <source>
        <strain evidence="1">NC_groundwater_580_Pr5_B-0.1um_64_19</strain>
    </source>
</reference>
<dbReference type="EMBL" id="JACPNR010000006">
    <property type="protein sequence ID" value="MBI2678196.1"/>
    <property type="molecule type" value="Genomic_DNA"/>
</dbReference>
<dbReference type="AlphaFoldDB" id="A0A932A8V7"/>
<sequence>MKPARTTLTIDRDVLARMKAEMRRTGLSFKELANLVLRRGLSQLAEQPKEKKPFVIKARPLGERPGINYDKTSELLELGEGPWHR</sequence>
<gene>
    <name evidence="1" type="ORF">HYX28_05405</name>
</gene>
<accession>A0A932A8V7</accession>
<protein>
    <submittedName>
        <fullName evidence="1">DUF2191 domain-containing protein</fullName>
    </submittedName>
</protein>
<proteinExistence type="predicted"/>
<name>A0A932A8V7_9BACT</name>
<organism evidence="1 2">
    <name type="scientific">Candidatus Korobacter versatilis</name>
    <dbReference type="NCBI Taxonomy" id="658062"/>
    <lineage>
        <taxon>Bacteria</taxon>
        <taxon>Pseudomonadati</taxon>
        <taxon>Acidobacteriota</taxon>
        <taxon>Terriglobia</taxon>
        <taxon>Terriglobales</taxon>
        <taxon>Candidatus Korobacteraceae</taxon>
        <taxon>Candidatus Korobacter</taxon>
    </lineage>
</organism>
<evidence type="ECO:0000313" key="2">
    <source>
        <dbReference type="Proteomes" id="UP000779809"/>
    </source>
</evidence>
<dbReference type="Proteomes" id="UP000779809">
    <property type="component" value="Unassembled WGS sequence"/>
</dbReference>